<sequence length="599" mass="63623">MIPPLILILLPLVHGVRAVNNWDAPCIAGECTYVQWGSDTAITDITNAAHWQILGCDSNAQSQNIRLVCMNDPEAEESHCGHLDKDVGAVGKVVRLPNECGPSGFARVAKSWIPDDQSIPTSVRRGLVRRDGRQPVVRALALDTDFDKVDWSKTGKISFAIRAASIPGVPTEIKGSRTRHWSSRHTSPQCRIDIDLDPDLASFLWSLGEKPISLDETLKAVKDVANNPAFKDIVDKIVQEQFPDQNKLDFAKQFSIPPATLSISNANLMNSPLTCGSSWPSVKVDIAASLSAQLNLAVSATGTLSPRQFNSFFMGIGMAAEIGGIMTLSADVIGDISTDTIQLGSVGIPGWRQIALEVPGILKIEPSFSASAKVIGQVDTVMDVNLGFNMVAQKIEATFPPQSDHPAVASFTAGDTPLVMNVVPGVASSGSLGAHINPIFNLAVTGFDGAAKTQVSVGLGAETSFVMQLNAQNAPATEVGTALLPTSTELAARFETRDDTSSAFDGCVKFESLIAFGVDSKGDFGGLFSSDLHSQAQGTRFQILNKCFGSGQTPSVKKRSSMRRQASVALKCPADGVTNKQQLTSGTVSAGDIKTFDNI</sequence>
<dbReference type="EMBL" id="JAWWNJ010000061">
    <property type="protein sequence ID" value="KAK7012977.1"/>
    <property type="molecule type" value="Genomic_DNA"/>
</dbReference>
<dbReference type="AlphaFoldDB" id="A0AAW0AJL9"/>
<feature type="chain" id="PRO_5043597707" evidence="1">
    <location>
        <begin position="19"/>
        <end position="599"/>
    </location>
</feature>
<evidence type="ECO:0000313" key="2">
    <source>
        <dbReference type="EMBL" id="KAK7012977.1"/>
    </source>
</evidence>
<accession>A0AAW0AJL9</accession>
<keyword evidence="3" id="KW-1185">Reference proteome</keyword>
<evidence type="ECO:0000313" key="3">
    <source>
        <dbReference type="Proteomes" id="UP001362999"/>
    </source>
</evidence>
<evidence type="ECO:0000256" key="1">
    <source>
        <dbReference type="SAM" id="SignalP"/>
    </source>
</evidence>
<organism evidence="2 3">
    <name type="scientific">Favolaschia claudopus</name>
    <dbReference type="NCBI Taxonomy" id="2862362"/>
    <lineage>
        <taxon>Eukaryota</taxon>
        <taxon>Fungi</taxon>
        <taxon>Dikarya</taxon>
        <taxon>Basidiomycota</taxon>
        <taxon>Agaricomycotina</taxon>
        <taxon>Agaricomycetes</taxon>
        <taxon>Agaricomycetidae</taxon>
        <taxon>Agaricales</taxon>
        <taxon>Marasmiineae</taxon>
        <taxon>Mycenaceae</taxon>
        <taxon>Favolaschia</taxon>
    </lineage>
</organism>
<comment type="caution">
    <text evidence="2">The sequence shown here is derived from an EMBL/GenBank/DDBJ whole genome shotgun (WGS) entry which is preliminary data.</text>
</comment>
<reference evidence="2 3" key="1">
    <citation type="journal article" date="2024" name="J Genomics">
        <title>Draft genome sequencing and assembly of Favolaschia claudopus CIRM-BRFM 2984 isolated from oak limbs.</title>
        <authorList>
            <person name="Navarro D."/>
            <person name="Drula E."/>
            <person name="Chaduli D."/>
            <person name="Cazenave R."/>
            <person name="Ahrendt S."/>
            <person name="Wang J."/>
            <person name="Lipzen A."/>
            <person name="Daum C."/>
            <person name="Barry K."/>
            <person name="Grigoriev I.V."/>
            <person name="Favel A."/>
            <person name="Rosso M.N."/>
            <person name="Martin F."/>
        </authorList>
    </citation>
    <scope>NUCLEOTIDE SEQUENCE [LARGE SCALE GENOMIC DNA]</scope>
    <source>
        <strain evidence="2 3">CIRM-BRFM 2984</strain>
    </source>
</reference>
<feature type="signal peptide" evidence="1">
    <location>
        <begin position="1"/>
        <end position="18"/>
    </location>
</feature>
<gene>
    <name evidence="2" type="ORF">R3P38DRAFT_3007824</name>
</gene>
<protein>
    <submittedName>
        <fullName evidence="2">Uncharacterized protein</fullName>
    </submittedName>
</protein>
<name>A0AAW0AJL9_9AGAR</name>
<dbReference type="Proteomes" id="UP001362999">
    <property type="component" value="Unassembled WGS sequence"/>
</dbReference>
<keyword evidence="1" id="KW-0732">Signal</keyword>
<proteinExistence type="predicted"/>